<proteinExistence type="predicted"/>
<dbReference type="EMBL" id="GBXM01006897">
    <property type="protein sequence ID" value="JAI01681.1"/>
    <property type="molecule type" value="Transcribed_RNA"/>
</dbReference>
<name>A0A0E9XIL0_ANGAN</name>
<evidence type="ECO:0000313" key="1">
    <source>
        <dbReference type="EMBL" id="JAI01681.1"/>
    </source>
</evidence>
<accession>A0A0E9XIL0</accession>
<reference evidence="1" key="2">
    <citation type="journal article" date="2015" name="Fish Shellfish Immunol.">
        <title>Early steps in the European eel (Anguilla anguilla)-Vibrio vulnificus interaction in the gills: Role of the RtxA13 toxin.</title>
        <authorList>
            <person name="Callol A."/>
            <person name="Pajuelo D."/>
            <person name="Ebbesson L."/>
            <person name="Teles M."/>
            <person name="MacKenzie S."/>
            <person name="Amaro C."/>
        </authorList>
    </citation>
    <scope>NUCLEOTIDE SEQUENCE</scope>
</reference>
<organism evidence="1">
    <name type="scientific">Anguilla anguilla</name>
    <name type="common">European freshwater eel</name>
    <name type="synonym">Muraena anguilla</name>
    <dbReference type="NCBI Taxonomy" id="7936"/>
    <lineage>
        <taxon>Eukaryota</taxon>
        <taxon>Metazoa</taxon>
        <taxon>Chordata</taxon>
        <taxon>Craniata</taxon>
        <taxon>Vertebrata</taxon>
        <taxon>Euteleostomi</taxon>
        <taxon>Actinopterygii</taxon>
        <taxon>Neopterygii</taxon>
        <taxon>Teleostei</taxon>
        <taxon>Anguilliformes</taxon>
        <taxon>Anguillidae</taxon>
        <taxon>Anguilla</taxon>
    </lineage>
</organism>
<protein>
    <submittedName>
        <fullName evidence="1">Uncharacterized protein</fullName>
    </submittedName>
</protein>
<sequence length="44" mass="5261">MNLRFVPYNQFSKCAEKPSSALFDRKMYQFVNSQVGHTKLRHQQ</sequence>
<reference evidence="1" key="1">
    <citation type="submission" date="2014-11" db="EMBL/GenBank/DDBJ databases">
        <authorList>
            <person name="Amaro Gonzalez C."/>
        </authorList>
    </citation>
    <scope>NUCLEOTIDE SEQUENCE</scope>
</reference>
<dbReference type="AlphaFoldDB" id="A0A0E9XIL0"/>